<dbReference type="Proteomes" id="UP000179242">
    <property type="component" value="Unassembled WGS sequence"/>
</dbReference>
<dbReference type="SUPFAM" id="SSF52540">
    <property type="entry name" value="P-loop containing nucleoside triphosphate hydrolases"/>
    <property type="match status" value="1"/>
</dbReference>
<dbReference type="Pfam" id="PF13173">
    <property type="entry name" value="AAA_14"/>
    <property type="match status" value="1"/>
</dbReference>
<evidence type="ECO:0000313" key="4">
    <source>
        <dbReference type="Proteomes" id="UP000179242"/>
    </source>
</evidence>
<evidence type="ECO:0000259" key="2">
    <source>
        <dbReference type="Pfam" id="PF13635"/>
    </source>
</evidence>
<dbReference type="Pfam" id="PF13635">
    <property type="entry name" value="DUF4143"/>
    <property type="match status" value="1"/>
</dbReference>
<feature type="domain" description="AAA" evidence="1">
    <location>
        <begin position="14"/>
        <end position="134"/>
    </location>
</feature>
<proteinExistence type="predicted"/>
<dbReference type="AlphaFoldDB" id="A0A1F4U678"/>
<dbReference type="InterPro" id="IPR041682">
    <property type="entry name" value="AAA_14"/>
</dbReference>
<dbReference type="InterPro" id="IPR027417">
    <property type="entry name" value="P-loop_NTPase"/>
</dbReference>
<name>A0A1F4U678_UNCSA</name>
<dbReference type="EMBL" id="MEUJ01000004">
    <property type="protein sequence ID" value="OGC40387.1"/>
    <property type="molecule type" value="Genomic_DNA"/>
</dbReference>
<organism evidence="3 4">
    <name type="scientific">candidate division WOR-1 bacterium RIFOXYC2_FULL_46_14</name>
    <dbReference type="NCBI Taxonomy" id="1802587"/>
    <lineage>
        <taxon>Bacteria</taxon>
        <taxon>Bacillati</taxon>
        <taxon>Saganbacteria</taxon>
    </lineage>
</organism>
<gene>
    <name evidence="3" type="ORF">A2438_03890</name>
</gene>
<dbReference type="PANTHER" id="PTHR43566">
    <property type="entry name" value="CONSERVED PROTEIN"/>
    <property type="match status" value="1"/>
</dbReference>
<dbReference type="PANTHER" id="PTHR43566:SF2">
    <property type="entry name" value="DUF4143 DOMAIN-CONTAINING PROTEIN"/>
    <property type="match status" value="1"/>
</dbReference>
<reference evidence="3 4" key="1">
    <citation type="journal article" date="2016" name="Nat. Commun.">
        <title>Thousands of microbial genomes shed light on interconnected biogeochemical processes in an aquifer system.</title>
        <authorList>
            <person name="Anantharaman K."/>
            <person name="Brown C.T."/>
            <person name="Hug L.A."/>
            <person name="Sharon I."/>
            <person name="Castelle C.J."/>
            <person name="Probst A.J."/>
            <person name="Thomas B.C."/>
            <person name="Singh A."/>
            <person name="Wilkins M.J."/>
            <person name="Karaoz U."/>
            <person name="Brodie E.L."/>
            <person name="Williams K.H."/>
            <person name="Hubbard S.S."/>
            <person name="Banfield J.F."/>
        </authorList>
    </citation>
    <scope>NUCLEOTIDE SEQUENCE [LARGE SCALE GENOMIC DNA]</scope>
</reference>
<dbReference type="InterPro" id="IPR025420">
    <property type="entry name" value="DUF4143"/>
</dbReference>
<protein>
    <recommendedName>
        <fullName evidence="5">ATPase</fullName>
    </recommendedName>
</protein>
<feature type="domain" description="DUF4143" evidence="2">
    <location>
        <begin position="178"/>
        <end position="333"/>
    </location>
</feature>
<sequence>MLKRFLNLPLDAHFFLFGARQTGKSTLLHSFFQKETIYYYDLLKTEEFTRLAAHPELLREEVLSRPAHITHIVIDEVQRIPELLNEIHLLIESANAPYFALSGSSARKLKRSKANLLAGRALSYHLYPLTIEELGQNFSLTKALQYGTLPSVYLEESVQNAQDRLRAYVEVYLKEEIELEAQSRRIGLFIHFLTIAAGENGNALNFSNIARETGTSYQTVKSYFQILEDTLIGKFLFPYQKAARKRLSKHPKFYFFDTGIVRALTKKITVPLEPKTIEFGRAFEHFILLDIMRQAEYRKLDYNFSYYRTEGGSEVDLIIETPKGETFAVEIKSTDTIDSTHLRGLKSFKEICPSAKLCCVSTSPRVINIGEITILPWQEMNNSFLLQK</sequence>
<comment type="caution">
    <text evidence="3">The sequence shown here is derived from an EMBL/GenBank/DDBJ whole genome shotgun (WGS) entry which is preliminary data.</text>
</comment>
<accession>A0A1F4U678</accession>
<evidence type="ECO:0000313" key="3">
    <source>
        <dbReference type="EMBL" id="OGC40387.1"/>
    </source>
</evidence>
<evidence type="ECO:0000259" key="1">
    <source>
        <dbReference type="Pfam" id="PF13173"/>
    </source>
</evidence>
<evidence type="ECO:0008006" key="5">
    <source>
        <dbReference type="Google" id="ProtNLM"/>
    </source>
</evidence>